<comment type="caution">
    <text evidence="1">The sequence shown here is derived from an EMBL/GenBank/DDBJ whole genome shotgun (WGS) entry which is preliminary data.</text>
</comment>
<gene>
    <name evidence="1" type="ORF">D9R08_10435</name>
</gene>
<reference evidence="1 2" key="1">
    <citation type="submission" date="2018-10" db="EMBL/GenBank/DDBJ databases">
        <authorList>
            <person name="Jung H.S."/>
            <person name="Jeon C.O."/>
        </authorList>
    </citation>
    <scope>NUCLEOTIDE SEQUENCE [LARGE SCALE GENOMIC DNA]</scope>
    <source>
        <strain evidence="1 2">MA-7-27</strain>
    </source>
</reference>
<sequence>MLGETPQKGMSVRTVRVRHLLIALPDAKVRHWIDKSEGHGCLAVWGRPRASFKTKTCKENNDIHQ</sequence>
<dbReference type="AlphaFoldDB" id="A0A3L9YGE4"/>
<protein>
    <submittedName>
        <fullName evidence="1">Uncharacterized protein</fullName>
    </submittedName>
</protein>
<evidence type="ECO:0000313" key="2">
    <source>
        <dbReference type="Proteomes" id="UP000281343"/>
    </source>
</evidence>
<proteinExistence type="predicted"/>
<dbReference type="EMBL" id="RCNT01000005">
    <property type="protein sequence ID" value="RMA41900.1"/>
    <property type="molecule type" value="Genomic_DNA"/>
</dbReference>
<name>A0A3L9YGE4_9RHOB</name>
<accession>A0A3L9YGE4</accession>
<keyword evidence="2" id="KW-1185">Reference proteome</keyword>
<dbReference type="Proteomes" id="UP000281343">
    <property type="component" value="Unassembled WGS sequence"/>
</dbReference>
<evidence type="ECO:0000313" key="1">
    <source>
        <dbReference type="EMBL" id="RMA41900.1"/>
    </source>
</evidence>
<organism evidence="1 2">
    <name type="scientific">Rhodophyticola porphyridii</name>
    <dbReference type="NCBI Taxonomy" id="1852017"/>
    <lineage>
        <taxon>Bacteria</taxon>
        <taxon>Pseudomonadati</taxon>
        <taxon>Pseudomonadota</taxon>
        <taxon>Alphaproteobacteria</taxon>
        <taxon>Rhodobacterales</taxon>
        <taxon>Roseobacteraceae</taxon>
        <taxon>Rhodophyticola</taxon>
    </lineage>
</organism>